<keyword evidence="1" id="KW-0472">Membrane</keyword>
<dbReference type="OrthoDB" id="9798415at2"/>
<dbReference type="RefSeq" id="WP_102644661.1">
    <property type="nucleotide sequence ID" value="NZ_PNYA01000005.1"/>
</dbReference>
<dbReference type="SUPFAM" id="SSF82693">
    <property type="entry name" value="Multidrug efflux transporter AcrB pore domain, PN1, PN2, PC1 and PC2 subdomains"/>
    <property type="match status" value="3"/>
</dbReference>
<feature type="transmembrane region" description="Helical" evidence="1">
    <location>
        <begin position="885"/>
        <end position="905"/>
    </location>
</feature>
<dbReference type="PRINTS" id="PR00702">
    <property type="entry name" value="ACRIFLAVINRP"/>
</dbReference>
<proteinExistence type="predicted"/>
<comment type="caution">
    <text evidence="2">The sequence shown here is derived from an EMBL/GenBank/DDBJ whole genome shotgun (WGS) entry which is preliminary data.</text>
</comment>
<feature type="transmembrane region" description="Helical" evidence="1">
    <location>
        <begin position="959"/>
        <end position="977"/>
    </location>
</feature>
<dbReference type="SUPFAM" id="SSF82866">
    <property type="entry name" value="Multidrug efflux transporter AcrB transmembrane domain"/>
    <property type="match status" value="2"/>
</dbReference>
<feature type="transmembrane region" description="Helical" evidence="1">
    <location>
        <begin position="911"/>
        <end position="938"/>
    </location>
</feature>
<evidence type="ECO:0000313" key="3">
    <source>
        <dbReference type="Proteomes" id="UP000235616"/>
    </source>
</evidence>
<dbReference type="Gene3D" id="3.30.70.1320">
    <property type="entry name" value="Multidrug efflux transporter AcrB pore domain like"/>
    <property type="match status" value="1"/>
</dbReference>
<name>A0A2N7VWR4_9BURK</name>
<keyword evidence="1" id="KW-0812">Transmembrane</keyword>
<dbReference type="EMBL" id="PNYA01000005">
    <property type="protein sequence ID" value="PMS21595.1"/>
    <property type="molecule type" value="Genomic_DNA"/>
</dbReference>
<dbReference type="Gene3D" id="3.30.2090.10">
    <property type="entry name" value="Multidrug efflux transporter AcrB TolC docking domain, DN and DC subdomains"/>
    <property type="match status" value="2"/>
</dbReference>
<dbReference type="InterPro" id="IPR001036">
    <property type="entry name" value="Acrflvin-R"/>
</dbReference>
<dbReference type="Pfam" id="PF00873">
    <property type="entry name" value="ACR_tran"/>
    <property type="match status" value="1"/>
</dbReference>
<feature type="transmembrane region" description="Helical" evidence="1">
    <location>
        <begin position="330"/>
        <end position="352"/>
    </location>
</feature>
<accession>A0A2N7VWR4</accession>
<feature type="transmembrane region" description="Helical" evidence="1">
    <location>
        <begin position="517"/>
        <end position="540"/>
    </location>
</feature>
<dbReference type="PANTHER" id="PTHR32063:SF0">
    <property type="entry name" value="SWARMING MOTILITY PROTEIN SWRC"/>
    <property type="match status" value="1"/>
</dbReference>
<organism evidence="2 3">
    <name type="scientific">Trinickia dabaoshanensis</name>
    <dbReference type="NCBI Taxonomy" id="564714"/>
    <lineage>
        <taxon>Bacteria</taxon>
        <taxon>Pseudomonadati</taxon>
        <taxon>Pseudomonadota</taxon>
        <taxon>Betaproteobacteria</taxon>
        <taxon>Burkholderiales</taxon>
        <taxon>Burkholderiaceae</taxon>
        <taxon>Trinickia</taxon>
    </lineage>
</organism>
<protein>
    <submittedName>
        <fullName evidence="2">Transporter</fullName>
    </submittedName>
</protein>
<sequence length="1026" mass="110368">MTFAGWLHRHRLPVLAVAFVLTLAGLYAAISLPVGLFPLTSFPRIRIEVDAGSMPAKQMLVDVTEPLEAAARAVPGAVDVSSTTSRGSAEIFVDFPWGSDMNRALLSVDAAFAQKMPDLPQGVTYGAIQMSPNVIMPFVSYALQSDSKSPSELRQIARYQILPMLTGIPGIRRVGVLGGQTPEVEVSIAPQTLQAYGLTIADVAQALSSTNTVAAVGRLEDNDLLYLAVNNNAFTSVDSVRQATVRTGKGSVVPLSQIAQVKLGTEPQWLLVNNNGHPAVTFDVYQQDRADSLSLAKLVQERLDTFMKTQSKAIHLYKWYDQTQLVRSSIAALEEAIAIGLVFAAGVLFAFLRNWRVTAVAMIVVPMSVLCSVLILWLLGMTLNIMTLGGIAAAIGLLIDDVIVMIEHIARRAGHPDQEDPNAGVLHAAREFLSPLFGSTLATTIIFGPLAFLDGVTGAFFKFLSLTMASALIISFFLTAFTAPLLARAMIDFRSWTDPGHGKDTWMRRTHARWLDAMFRAPWLIVPGLVVLAGAGYVAYHHVGTGFLPRMDEGGFVLDYQTAPGTSLGETNRELQQVEAILKSNRYVDTYSRRTGAGLGGDLTETYQGDFFVHLVDPAKRPDIWKVMDDISSKVTQRVPGIDFDTHQLMSDMIGDMVGRRQPVVVQLSAKDPDALGAIAKKVADTVSKVPGVEPASVDPGVVPAGDALDIHVDPAAAALKGMTPADVKEQVYHYLNGSVVTRYLGTVQDVGVRLWLKAPHSPIYRDSLADLPIRAPSGAIFSLGTVATTRFVSGQPQLTRDNLRQIVAVTAQISGSHDLGSTIAAIRSALDKPGLIPAGVTYTFGGAYKQQQMAVRGMIKVFAAAVTAEIILLLFLYRELFVPLVIMGTSLFSTGAVFIGLWATGVELNITAMMGMVMIIGIATEMAIFLVSEYQLLRETMGKREALREAALNRLRPIAMSTLAMILALVPLGAAVSGSGDQMLQPLAIAIIAGALVQLPLVLLAMPVMIGLTGRREKREPAASH</sequence>
<dbReference type="SUPFAM" id="SSF82714">
    <property type="entry name" value="Multidrug efflux transporter AcrB TolC docking domain, DN and DC subdomains"/>
    <property type="match status" value="2"/>
</dbReference>
<dbReference type="Gene3D" id="3.30.70.1430">
    <property type="entry name" value="Multidrug efflux transporter AcrB pore domain"/>
    <property type="match status" value="2"/>
</dbReference>
<dbReference type="Proteomes" id="UP000235616">
    <property type="component" value="Unassembled WGS sequence"/>
</dbReference>
<feature type="transmembrane region" description="Helical" evidence="1">
    <location>
        <begin position="459"/>
        <end position="486"/>
    </location>
</feature>
<dbReference type="GO" id="GO:0005886">
    <property type="term" value="C:plasma membrane"/>
    <property type="evidence" value="ECO:0007669"/>
    <property type="project" value="TreeGrafter"/>
</dbReference>
<evidence type="ECO:0000313" key="2">
    <source>
        <dbReference type="EMBL" id="PMS21595.1"/>
    </source>
</evidence>
<feature type="transmembrane region" description="Helical" evidence="1">
    <location>
        <begin position="359"/>
        <end position="379"/>
    </location>
</feature>
<keyword evidence="3" id="KW-1185">Reference proteome</keyword>
<dbReference type="AlphaFoldDB" id="A0A2N7VWR4"/>
<dbReference type="Gene3D" id="1.20.1640.10">
    <property type="entry name" value="Multidrug efflux transporter AcrB transmembrane domain"/>
    <property type="match status" value="2"/>
</dbReference>
<feature type="transmembrane region" description="Helical" evidence="1">
    <location>
        <begin position="989"/>
        <end position="1011"/>
    </location>
</feature>
<keyword evidence="1" id="KW-1133">Transmembrane helix</keyword>
<feature type="transmembrane region" description="Helical" evidence="1">
    <location>
        <begin position="432"/>
        <end position="453"/>
    </location>
</feature>
<dbReference type="InterPro" id="IPR027463">
    <property type="entry name" value="AcrB_DN_DC_subdom"/>
</dbReference>
<dbReference type="PANTHER" id="PTHR32063">
    <property type="match status" value="1"/>
</dbReference>
<dbReference type="GO" id="GO:0042910">
    <property type="term" value="F:xenobiotic transmembrane transporter activity"/>
    <property type="evidence" value="ECO:0007669"/>
    <property type="project" value="TreeGrafter"/>
</dbReference>
<feature type="transmembrane region" description="Helical" evidence="1">
    <location>
        <begin position="858"/>
        <end position="878"/>
    </location>
</feature>
<evidence type="ECO:0000256" key="1">
    <source>
        <dbReference type="SAM" id="Phobius"/>
    </source>
</evidence>
<feature type="transmembrane region" description="Helical" evidence="1">
    <location>
        <begin position="385"/>
        <end position="406"/>
    </location>
</feature>
<dbReference type="Gene3D" id="3.30.70.1440">
    <property type="entry name" value="Multidrug efflux transporter AcrB pore domain"/>
    <property type="match status" value="1"/>
</dbReference>
<gene>
    <name evidence="2" type="ORF">C0Z18_06950</name>
</gene>
<reference evidence="2 3" key="1">
    <citation type="submission" date="2018-01" db="EMBL/GenBank/DDBJ databases">
        <title>Whole genome analyses suggest that Burkholderia sensu lato contains two further novel genera in the rhizoxinica-symbiotica group Mycetohabitans gen. nov., and Trinickia gen. nov.: implications for the evolution of diazotrophy and nodulation in the Burkholderiaceae.</title>
        <authorList>
            <person name="Estrada-de los Santos P."/>
            <person name="Palmer M."/>
            <person name="Chavez-Ramirez B."/>
            <person name="Beukes C."/>
            <person name="Steenkamp E.T."/>
            <person name="Hirsch A.M."/>
            <person name="Manyaka P."/>
            <person name="Maluk M."/>
            <person name="Lafos M."/>
            <person name="Crook M."/>
            <person name="Gross E."/>
            <person name="Simon M.F."/>
            <person name="Bueno dos Reis Junior F."/>
            <person name="Poole P.S."/>
            <person name="Venter S.N."/>
            <person name="James E.K."/>
        </authorList>
    </citation>
    <scope>NUCLEOTIDE SEQUENCE [LARGE SCALE GENOMIC DNA]</scope>
    <source>
        <strain evidence="2 3">GIMN1.004</strain>
    </source>
</reference>